<dbReference type="RefSeq" id="WP_137276294.1">
    <property type="nucleotide sequence ID" value="NZ_QKNX01000002.1"/>
</dbReference>
<gene>
    <name evidence="2" type="ORF">DM868_07775</name>
</gene>
<feature type="domain" description="HD" evidence="1">
    <location>
        <begin position="63"/>
        <end position="168"/>
    </location>
</feature>
<sequence length="185" mass="20130">MDIQTVFPEIEAIEDDALRSSVAAAWATAAEDNGIDIADLEAVPWFPPAQRELGIADDDVLLVEHVRDVTACAVGLAESLTDRRYVPNIDMDVIVAGALVHDVSKLYEFDGMERTEIGRLLGHPHFGVLVTARADLPVEMAHIVLSHTPRTNVEPATLEAELVRRADEASETAIKANVLTDLRDA</sequence>
<dbReference type="InterPro" id="IPR006674">
    <property type="entry name" value="HD_domain"/>
</dbReference>
<dbReference type="Pfam" id="PF01966">
    <property type="entry name" value="HD"/>
    <property type="match status" value="1"/>
</dbReference>
<organism evidence="2 3">
    <name type="scientific">Natronomonas salsuginis</name>
    <dbReference type="NCBI Taxonomy" id="2217661"/>
    <lineage>
        <taxon>Archaea</taxon>
        <taxon>Methanobacteriati</taxon>
        <taxon>Methanobacteriota</taxon>
        <taxon>Stenosarchaea group</taxon>
        <taxon>Halobacteria</taxon>
        <taxon>Halobacteriales</taxon>
        <taxon>Natronomonadaceae</taxon>
        <taxon>Natronomonas</taxon>
    </lineage>
</organism>
<comment type="caution">
    <text evidence="2">The sequence shown here is derived from an EMBL/GenBank/DDBJ whole genome shotgun (WGS) entry which is preliminary data.</text>
</comment>
<name>A0A4U5JES3_9EURY</name>
<accession>A0A4U5JES3</accession>
<keyword evidence="3" id="KW-1185">Reference proteome</keyword>
<dbReference type="AlphaFoldDB" id="A0A4U5JES3"/>
<dbReference type="Gene3D" id="1.10.3210.10">
    <property type="entry name" value="Hypothetical protein af1432"/>
    <property type="match status" value="1"/>
</dbReference>
<dbReference type="CDD" id="cd00077">
    <property type="entry name" value="HDc"/>
    <property type="match status" value="1"/>
</dbReference>
<protein>
    <submittedName>
        <fullName evidence="2">HD domain-containing protein</fullName>
    </submittedName>
</protein>
<proteinExistence type="predicted"/>
<dbReference type="EMBL" id="QKNX01000002">
    <property type="protein sequence ID" value="TKR26378.1"/>
    <property type="molecule type" value="Genomic_DNA"/>
</dbReference>
<dbReference type="Proteomes" id="UP000308037">
    <property type="component" value="Unassembled WGS sequence"/>
</dbReference>
<dbReference type="InterPro" id="IPR003607">
    <property type="entry name" value="HD/PDEase_dom"/>
</dbReference>
<dbReference type="SUPFAM" id="SSF109604">
    <property type="entry name" value="HD-domain/PDEase-like"/>
    <property type="match status" value="1"/>
</dbReference>
<dbReference type="OrthoDB" id="342311at2157"/>
<reference evidence="2 3" key="1">
    <citation type="submission" date="2019-04" db="EMBL/GenBank/DDBJ databases">
        <title>Natronomonas sp. F20-122 a newhaloarchaeon isolated from a saline saltern of Isla Bacuta, Huelva, Spain.</title>
        <authorList>
            <person name="Duran-Viseras A."/>
            <person name="Sanchez-Porro C."/>
            <person name="Ventosa A."/>
        </authorList>
    </citation>
    <scope>NUCLEOTIDE SEQUENCE [LARGE SCALE GENOMIC DNA]</scope>
    <source>
        <strain evidence="2 3">F20-122</strain>
    </source>
</reference>
<evidence type="ECO:0000313" key="2">
    <source>
        <dbReference type="EMBL" id="TKR26378.1"/>
    </source>
</evidence>
<evidence type="ECO:0000313" key="3">
    <source>
        <dbReference type="Proteomes" id="UP000308037"/>
    </source>
</evidence>
<evidence type="ECO:0000259" key="1">
    <source>
        <dbReference type="Pfam" id="PF01966"/>
    </source>
</evidence>